<dbReference type="InterPro" id="IPR022369">
    <property type="entry name" value="Integral_membrane_TerC_rswitch"/>
</dbReference>
<dbReference type="PANTHER" id="PTHR30238">
    <property type="entry name" value="MEMBRANE BOUND PREDICTED REDOX MODULATOR"/>
    <property type="match status" value="1"/>
</dbReference>
<keyword evidence="4 7" id="KW-1133">Transmembrane helix</keyword>
<feature type="transmembrane region" description="Helical" evidence="7">
    <location>
        <begin position="231"/>
        <end position="249"/>
    </location>
</feature>
<dbReference type="InterPro" id="IPR005496">
    <property type="entry name" value="Integral_membrane_TerC"/>
</dbReference>
<feature type="transmembrane region" description="Helical" evidence="7">
    <location>
        <begin position="303"/>
        <end position="323"/>
    </location>
</feature>
<keyword evidence="9" id="KW-1185">Reference proteome</keyword>
<dbReference type="PANTHER" id="PTHR30238:SF0">
    <property type="entry name" value="THYLAKOID MEMBRANE PROTEIN TERC, CHLOROPLASTIC"/>
    <property type="match status" value="1"/>
</dbReference>
<sequence>MDVNALMWIISVVVIIGLFIFDFYSHVKTPHVPSLKEAALWSLFYIVVACIFGGFLWWYWREPGNPHQHGMEFFAGYVTEKSLSVDNLFVFSLILGSFRVPAKYQQKVLLIGIAIALALRAIFIGMGAAAINTWAWVFYLFGLFLFYTAIKLVVEEIKDEEPKQVSEHASVKFAPRFFHVSHELHGDRIMFRRGGKVVFTPLFIAFVAIGFTDVLFALDSIPAIYGLTKEPYIVFMTNALALLGLRQLYFLLHGLLDRLSLLSYGLSIILGFIGIKLVLHALHENKVPFINNGEPVHVWQPSITFSLLFILGVLVVTVVASVIKNAVDKRRGTHDPETLIEEEKGQLAAMEAEAAAHALPDVGYDDDEPLLPHPHLRRHNKKSATD</sequence>
<feature type="transmembrane region" description="Helical" evidence="7">
    <location>
        <begin position="83"/>
        <end position="101"/>
    </location>
</feature>
<feature type="transmembrane region" description="Helical" evidence="7">
    <location>
        <begin position="198"/>
        <end position="225"/>
    </location>
</feature>
<feature type="transmembrane region" description="Helical" evidence="7">
    <location>
        <begin position="136"/>
        <end position="154"/>
    </location>
</feature>
<evidence type="ECO:0000256" key="5">
    <source>
        <dbReference type="ARBA" id="ARBA00023136"/>
    </source>
</evidence>
<feature type="compositionally biased region" description="Basic residues" evidence="6">
    <location>
        <begin position="374"/>
        <end position="386"/>
    </location>
</feature>
<organism evidence="8 9">
    <name type="scientific">Lawsonella clevelandensis</name>
    <dbReference type="NCBI Taxonomy" id="1528099"/>
    <lineage>
        <taxon>Bacteria</taxon>
        <taxon>Bacillati</taxon>
        <taxon>Actinomycetota</taxon>
        <taxon>Actinomycetes</taxon>
        <taxon>Mycobacteriales</taxon>
        <taxon>Lawsonellaceae</taxon>
        <taxon>Lawsonella</taxon>
    </lineage>
</organism>
<feature type="transmembrane region" description="Helical" evidence="7">
    <location>
        <begin position="108"/>
        <end position="130"/>
    </location>
</feature>
<protein>
    <submittedName>
        <fullName evidence="8">Putative membrane protein</fullName>
    </submittedName>
</protein>
<evidence type="ECO:0000313" key="9">
    <source>
        <dbReference type="Proteomes" id="UP000324288"/>
    </source>
</evidence>
<comment type="similarity">
    <text evidence="2">Belongs to the TerC family.</text>
</comment>
<evidence type="ECO:0000256" key="4">
    <source>
        <dbReference type="ARBA" id="ARBA00022989"/>
    </source>
</evidence>
<dbReference type="AlphaFoldDB" id="A0A5E3ZVH2"/>
<evidence type="ECO:0000256" key="1">
    <source>
        <dbReference type="ARBA" id="ARBA00004141"/>
    </source>
</evidence>
<feature type="transmembrane region" description="Helical" evidence="7">
    <location>
        <begin position="39"/>
        <end position="60"/>
    </location>
</feature>
<gene>
    <name evidence="8" type="ORF">LC603019_00193</name>
</gene>
<feature type="region of interest" description="Disordered" evidence="6">
    <location>
        <begin position="362"/>
        <end position="386"/>
    </location>
</feature>
<evidence type="ECO:0000256" key="6">
    <source>
        <dbReference type="SAM" id="MobiDB-lite"/>
    </source>
</evidence>
<dbReference type="GO" id="GO:0016020">
    <property type="term" value="C:membrane"/>
    <property type="evidence" value="ECO:0007669"/>
    <property type="project" value="UniProtKB-SubCell"/>
</dbReference>
<dbReference type="Proteomes" id="UP000324288">
    <property type="component" value="Chromosome"/>
</dbReference>
<comment type="subcellular location">
    <subcellularLocation>
        <location evidence="1">Membrane</location>
        <topology evidence="1">Multi-pass membrane protein</topology>
    </subcellularLocation>
</comment>
<evidence type="ECO:0000256" key="2">
    <source>
        <dbReference type="ARBA" id="ARBA00007511"/>
    </source>
</evidence>
<evidence type="ECO:0000256" key="7">
    <source>
        <dbReference type="SAM" id="Phobius"/>
    </source>
</evidence>
<evidence type="ECO:0000256" key="3">
    <source>
        <dbReference type="ARBA" id="ARBA00022692"/>
    </source>
</evidence>
<evidence type="ECO:0000313" key="8">
    <source>
        <dbReference type="EMBL" id="VHN99764.1"/>
    </source>
</evidence>
<accession>A0A5E3ZVH2</accession>
<dbReference type="RefSeq" id="WP_063665722.1">
    <property type="nucleotide sequence ID" value="NZ_CAJPTR010000009.1"/>
</dbReference>
<dbReference type="EMBL" id="LR584267">
    <property type="protein sequence ID" value="VHN99764.1"/>
    <property type="molecule type" value="Genomic_DNA"/>
</dbReference>
<proteinExistence type="inferred from homology"/>
<dbReference type="OrthoDB" id="5242957at2"/>
<feature type="transmembrane region" description="Helical" evidence="7">
    <location>
        <begin position="261"/>
        <end position="283"/>
    </location>
</feature>
<keyword evidence="3 7" id="KW-0812">Transmembrane</keyword>
<name>A0A5E3ZVH2_9ACTN</name>
<dbReference type="Pfam" id="PF03741">
    <property type="entry name" value="TerC"/>
    <property type="match status" value="1"/>
</dbReference>
<dbReference type="NCBIfam" id="TIGR03718">
    <property type="entry name" value="R_switched_Alx"/>
    <property type="match status" value="1"/>
</dbReference>
<feature type="transmembrane region" description="Helical" evidence="7">
    <location>
        <begin position="6"/>
        <end position="27"/>
    </location>
</feature>
<reference evidence="8 9" key="1">
    <citation type="submission" date="2019-04" db="EMBL/GenBank/DDBJ databases">
        <authorList>
            <person name="Seth-Smith MB H."/>
            <person name="Seth-Smith H."/>
        </authorList>
    </citation>
    <scope>NUCLEOTIDE SEQUENCE [LARGE SCALE GENOMIC DNA]</scope>
    <source>
        <strain evidence="8">USB-603019</strain>
    </source>
</reference>
<keyword evidence="5 7" id="KW-0472">Membrane</keyword>